<sequence>MQVFALVANFCPLPTRRPHCRTARMSSNTCVCLIRLLIVVLSLLVLVSRSNLIAGSSEPQTQQGHLAVLLIRTIPAHHGAVRSHLLVIST</sequence>
<dbReference type="Proteomes" id="UP000823388">
    <property type="component" value="Chromosome 4N"/>
</dbReference>
<evidence type="ECO:0000313" key="2">
    <source>
        <dbReference type="EMBL" id="KAG2606905.1"/>
    </source>
</evidence>
<evidence type="ECO:0000313" key="3">
    <source>
        <dbReference type="Proteomes" id="UP000823388"/>
    </source>
</evidence>
<keyword evidence="1" id="KW-1133">Transmembrane helix</keyword>
<keyword evidence="1" id="KW-0472">Membrane</keyword>
<gene>
    <name evidence="2" type="ORF">PVAP13_4NG177200</name>
</gene>
<accession>A0A8T0TCF7</accession>
<proteinExistence type="predicted"/>
<keyword evidence="1" id="KW-0812">Transmembrane</keyword>
<keyword evidence="3" id="KW-1185">Reference proteome</keyword>
<dbReference type="EMBL" id="CM029044">
    <property type="protein sequence ID" value="KAG2606905.1"/>
    <property type="molecule type" value="Genomic_DNA"/>
</dbReference>
<dbReference type="AlphaFoldDB" id="A0A8T0TCF7"/>
<comment type="caution">
    <text evidence="2">The sequence shown here is derived from an EMBL/GenBank/DDBJ whole genome shotgun (WGS) entry which is preliminary data.</text>
</comment>
<evidence type="ECO:0000256" key="1">
    <source>
        <dbReference type="SAM" id="Phobius"/>
    </source>
</evidence>
<reference evidence="2" key="1">
    <citation type="submission" date="2020-05" db="EMBL/GenBank/DDBJ databases">
        <title>WGS assembly of Panicum virgatum.</title>
        <authorList>
            <person name="Lovell J.T."/>
            <person name="Jenkins J."/>
            <person name="Shu S."/>
            <person name="Juenger T.E."/>
            <person name="Schmutz J."/>
        </authorList>
    </citation>
    <scope>NUCLEOTIDE SEQUENCE</scope>
    <source>
        <strain evidence="2">AP13</strain>
    </source>
</reference>
<protein>
    <submittedName>
        <fullName evidence="2">Uncharacterized protein</fullName>
    </submittedName>
</protein>
<name>A0A8T0TCF7_PANVG</name>
<feature type="transmembrane region" description="Helical" evidence="1">
    <location>
        <begin position="25"/>
        <end position="47"/>
    </location>
</feature>
<organism evidence="2 3">
    <name type="scientific">Panicum virgatum</name>
    <name type="common">Blackwell switchgrass</name>
    <dbReference type="NCBI Taxonomy" id="38727"/>
    <lineage>
        <taxon>Eukaryota</taxon>
        <taxon>Viridiplantae</taxon>
        <taxon>Streptophyta</taxon>
        <taxon>Embryophyta</taxon>
        <taxon>Tracheophyta</taxon>
        <taxon>Spermatophyta</taxon>
        <taxon>Magnoliopsida</taxon>
        <taxon>Liliopsida</taxon>
        <taxon>Poales</taxon>
        <taxon>Poaceae</taxon>
        <taxon>PACMAD clade</taxon>
        <taxon>Panicoideae</taxon>
        <taxon>Panicodae</taxon>
        <taxon>Paniceae</taxon>
        <taxon>Panicinae</taxon>
        <taxon>Panicum</taxon>
        <taxon>Panicum sect. Hiantes</taxon>
    </lineage>
</organism>